<feature type="compositionally biased region" description="Basic residues" evidence="1">
    <location>
        <begin position="23"/>
        <end position="35"/>
    </location>
</feature>
<reference evidence="3" key="1">
    <citation type="journal article" date="2019" name="Nat. Commun.">
        <title>The genome of broomcorn millet.</title>
        <authorList>
            <person name="Zou C."/>
            <person name="Miki D."/>
            <person name="Li D."/>
            <person name="Tang Q."/>
            <person name="Xiao L."/>
            <person name="Rajput S."/>
            <person name="Deng P."/>
            <person name="Jia W."/>
            <person name="Huang R."/>
            <person name="Zhang M."/>
            <person name="Sun Y."/>
            <person name="Hu J."/>
            <person name="Fu X."/>
            <person name="Schnable P.S."/>
            <person name="Li F."/>
            <person name="Zhang H."/>
            <person name="Feng B."/>
            <person name="Zhu X."/>
            <person name="Liu R."/>
            <person name="Schnable J.C."/>
            <person name="Zhu J.-K."/>
            <person name="Zhang H."/>
        </authorList>
    </citation>
    <scope>NUCLEOTIDE SEQUENCE [LARGE SCALE GENOMIC DNA]</scope>
</reference>
<dbReference type="Proteomes" id="UP000275267">
    <property type="component" value="Unassembled WGS sequence"/>
</dbReference>
<feature type="compositionally biased region" description="Acidic residues" evidence="1">
    <location>
        <begin position="137"/>
        <end position="150"/>
    </location>
</feature>
<dbReference type="EMBL" id="PQIB02000010">
    <property type="protein sequence ID" value="RLM91501.1"/>
    <property type="molecule type" value="Genomic_DNA"/>
</dbReference>
<protein>
    <submittedName>
        <fullName evidence="2">Uncharacterized protein</fullName>
    </submittedName>
</protein>
<feature type="region of interest" description="Disordered" evidence="1">
    <location>
        <begin position="132"/>
        <end position="192"/>
    </location>
</feature>
<sequence length="205" mass="22003">MDAHKEQNPRRVSDNTNCTRGVKGSKTHSRPHLRVHTSIVGSPRSHARIYHGLRAFGELATRLLGGGGGGVVPADEEHAEAGEDGRRSHRPDDSGYGGRHQRGHPLREHDRQGGGEGPYSCLHLQALRRARGQPLEDAQEVEEEDEVDEGHDDKQDGAGVAPRVVDGYPAVDREEAEGDARGPCRRAIGGSGGSGVGLGAMVWRI</sequence>
<accession>A0A3L6QX01</accession>
<gene>
    <name evidence="2" type="ORF">C2845_PM08G23690</name>
</gene>
<feature type="compositionally biased region" description="Basic and acidic residues" evidence="1">
    <location>
        <begin position="75"/>
        <end position="93"/>
    </location>
</feature>
<feature type="compositionally biased region" description="Basic and acidic residues" evidence="1">
    <location>
        <begin position="1"/>
        <end position="13"/>
    </location>
</feature>
<keyword evidence="3" id="KW-1185">Reference proteome</keyword>
<comment type="caution">
    <text evidence="2">The sequence shown here is derived from an EMBL/GenBank/DDBJ whole genome shotgun (WGS) entry which is preliminary data.</text>
</comment>
<evidence type="ECO:0000256" key="1">
    <source>
        <dbReference type="SAM" id="MobiDB-lite"/>
    </source>
</evidence>
<evidence type="ECO:0000313" key="2">
    <source>
        <dbReference type="EMBL" id="RLM91501.1"/>
    </source>
</evidence>
<proteinExistence type="predicted"/>
<feature type="region of interest" description="Disordered" evidence="1">
    <location>
        <begin position="1"/>
        <end position="43"/>
    </location>
</feature>
<feature type="region of interest" description="Disordered" evidence="1">
    <location>
        <begin position="68"/>
        <end position="119"/>
    </location>
</feature>
<dbReference type="AlphaFoldDB" id="A0A3L6QX01"/>
<name>A0A3L6QX01_PANMI</name>
<organism evidence="2 3">
    <name type="scientific">Panicum miliaceum</name>
    <name type="common">Proso millet</name>
    <name type="synonym">Broomcorn millet</name>
    <dbReference type="NCBI Taxonomy" id="4540"/>
    <lineage>
        <taxon>Eukaryota</taxon>
        <taxon>Viridiplantae</taxon>
        <taxon>Streptophyta</taxon>
        <taxon>Embryophyta</taxon>
        <taxon>Tracheophyta</taxon>
        <taxon>Spermatophyta</taxon>
        <taxon>Magnoliopsida</taxon>
        <taxon>Liliopsida</taxon>
        <taxon>Poales</taxon>
        <taxon>Poaceae</taxon>
        <taxon>PACMAD clade</taxon>
        <taxon>Panicoideae</taxon>
        <taxon>Panicodae</taxon>
        <taxon>Paniceae</taxon>
        <taxon>Panicinae</taxon>
        <taxon>Panicum</taxon>
        <taxon>Panicum sect. Panicum</taxon>
    </lineage>
</organism>
<evidence type="ECO:0000313" key="3">
    <source>
        <dbReference type="Proteomes" id="UP000275267"/>
    </source>
</evidence>